<dbReference type="RefSeq" id="WP_023398545.1">
    <property type="nucleotide sequence ID" value="NZ_AUSV01000023.1"/>
</dbReference>
<evidence type="ECO:0000313" key="5">
    <source>
        <dbReference type="Proteomes" id="UP000017820"/>
    </source>
</evidence>
<keyword evidence="1 4" id="KW-0808">Transferase</keyword>
<dbReference type="AlphaFoldDB" id="V4HW79"/>
<protein>
    <submittedName>
        <fullName evidence="4">Sulfotransferase domain protein</fullName>
    </submittedName>
</protein>
<organism evidence="4 5">
    <name type="scientific">Pseudoalteromonas luteoviolacea (strain 2ta16)</name>
    <dbReference type="NCBI Taxonomy" id="1353533"/>
    <lineage>
        <taxon>Bacteria</taxon>
        <taxon>Pseudomonadati</taxon>
        <taxon>Pseudomonadota</taxon>
        <taxon>Gammaproteobacteria</taxon>
        <taxon>Alteromonadales</taxon>
        <taxon>Pseudoalteromonadaceae</taxon>
        <taxon>Pseudoalteromonas</taxon>
    </lineage>
</organism>
<dbReference type="Gene3D" id="3.40.50.300">
    <property type="entry name" value="P-loop containing nucleotide triphosphate hydrolases"/>
    <property type="match status" value="1"/>
</dbReference>
<sequence length="284" mass="33160">MVNNYPNLFVVGAPRSGTTAMCLYLKQHPSIHVSILKEPHYFATDLMVQPHTITETNDYLKLFVNSPINAEGSVWYLTSKAAAHNIHTHCIDAKIIIMLRRPWEQIQSLHSLYLRTGNEDQADLERAISLCQNRREGKCIPPASYFHDGLQYLNNASYYQHVKRYIEVFGKNVKVILFDDFIQDTHRIMAETFDFIGTVPFDDIEIDQQQATLKIRNTVLRQLKQLPENIRNKLHRNHVRVHKTGQVSSMSKSLKQYLMDYYYTDIQSTANLLDRDLISLWYER</sequence>
<dbReference type="SUPFAM" id="SSF52540">
    <property type="entry name" value="P-loop containing nucleoside triphosphate hydrolases"/>
    <property type="match status" value="1"/>
</dbReference>
<dbReference type="EMBL" id="AUSV01000023">
    <property type="protein sequence ID" value="ESP94038.1"/>
    <property type="molecule type" value="Genomic_DNA"/>
</dbReference>
<name>V4HW79_PSEL2</name>
<accession>V4HW79</accession>
<evidence type="ECO:0000259" key="3">
    <source>
        <dbReference type="Pfam" id="PF00685"/>
    </source>
</evidence>
<dbReference type="PANTHER" id="PTHR10605">
    <property type="entry name" value="HEPARAN SULFATE SULFOTRANSFERASE"/>
    <property type="match status" value="1"/>
</dbReference>
<evidence type="ECO:0000256" key="2">
    <source>
        <dbReference type="ARBA" id="ARBA00023180"/>
    </source>
</evidence>
<dbReference type="Proteomes" id="UP000017820">
    <property type="component" value="Unassembled WGS sequence"/>
</dbReference>
<keyword evidence="2" id="KW-0325">Glycoprotein</keyword>
<proteinExistence type="predicted"/>
<dbReference type="PATRIC" id="fig|1353533.3.peg.1611"/>
<gene>
    <name evidence="4" type="ORF">PL2TA16_02562</name>
</gene>
<evidence type="ECO:0000313" key="4">
    <source>
        <dbReference type="EMBL" id="ESP94038.1"/>
    </source>
</evidence>
<dbReference type="InterPro" id="IPR027417">
    <property type="entry name" value="P-loop_NTPase"/>
</dbReference>
<dbReference type="Pfam" id="PF00685">
    <property type="entry name" value="Sulfotransfer_1"/>
    <property type="match status" value="1"/>
</dbReference>
<comment type="caution">
    <text evidence="4">The sequence shown here is derived from an EMBL/GenBank/DDBJ whole genome shotgun (WGS) entry which is preliminary data.</text>
</comment>
<dbReference type="InterPro" id="IPR037359">
    <property type="entry name" value="NST/OST"/>
</dbReference>
<reference evidence="4 5" key="1">
    <citation type="submission" date="2013-07" db="EMBL/GenBank/DDBJ databases">
        <title>Draft genome sequence of Pseudoalteromonas luteoviolacea 2ta16.</title>
        <authorList>
            <person name="Allen E.E."/>
            <person name="Azam F."/>
            <person name="Podell S."/>
        </authorList>
    </citation>
    <scope>NUCLEOTIDE SEQUENCE [LARGE SCALE GENOMIC DNA]</scope>
    <source>
        <strain evidence="4 5">2ta16</strain>
    </source>
</reference>
<dbReference type="GO" id="GO:0008146">
    <property type="term" value="F:sulfotransferase activity"/>
    <property type="evidence" value="ECO:0007669"/>
    <property type="project" value="InterPro"/>
</dbReference>
<evidence type="ECO:0000256" key="1">
    <source>
        <dbReference type="ARBA" id="ARBA00022679"/>
    </source>
</evidence>
<dbReference type="PANTHER" id="PTHR10605:SF56">
    <property type="entry name" value="BIFUNCTIONAL HEPARAN SULFATE N-DEACETYLASE_N-SULFOTRANSFERASE"/>
    <property type="match status" value="1"/>
</dbReference>
<feature type="domain" description="Sulfotransferase" evidence="3">
    <location>
        <begin position="7"/>
        <end position="244"/>
    </location>
</feature>
<dbReference type="InterPro" id="IPR000863">
    <property type="entry name" value="Sulfotransferase_dom"/>
</dbReference>